<reference evidence="1" key="1">
    <citation type="submission" date="2020-10" db="EMBL/GenBank/DDBJ databases">
        <authorList>
            <person name="Gilroy R."/>
        </authorList>
    </citation>
    <scope>NUCLEOTIDE SEQUENCE</scope>
    <source>
        <strain evidence="1">6276</strain>
    </source>
</reference>
<evidence type="ECO:0000313" key="1">
    <source>
        <dbReference type="EMBL" id="HIS36471.1"/>
    </source>
</evidence>
<dbReference type="AlphaFoldDB" id="A0A9D1JMZ7"/>
<accession>A0A9D1JMZ7</accession>
<proteinExistence type="predicted"/>
<name>A0A9D1JMZ7_9BACT</name>
<reference evidence="1" key="2">
    <citation type="journal article" date="2021" name="PeerJ">
        <title>Extensive microbial diversity within the chicken gut microbiome revealed by metagenomics and culture.</title>
        <authorList>
            <person name="Gilroy R."/>
            <person name="Ravi A."/>
            <person name="Getino M."/>
            <person name="Pursley I."/>
            <person name="Horton D.L."/>
            <person name="Alikhan N.F."/>
            <person name="Baker D."/>
            <person name="Gharbi K."/>
            <person name="Hall N."/>
            <person name="Watson M."/>
            <person name="Adriaenssens E.M."/>
            <person name="Foster-Nyarko E."/>
            <person name="Jarju S."/>
            <person name="Secka A."/>
            <person name="Antonio M."/>
            <person name="Oren A."/>
            <person name="Chaudhuri R.R."/>
            <person name="La Ragione R."/>
            <person name="Hildebrand F."/>
            <person name="Pallen M.J."/>
        </authorList>
    </citation>
    <scope>NUCLEOTIDE SEQUENCE</scope>
    <source>
        <strain evidence="1">6276</strain>
    </source>
</reference>
<comment type="caution">
    <text evidence="1">The sequence shown here is derived from an EMBL/GenBank/DDBJ whole genome shotgun (WGS) entry which is preliminary data.</text>
</comment>
<dbReference type="Proteomes" id="UP000823928">
    <property type="component" value="Unassembled WGS sequence"/>
</dbReference>
<sequence>MRLVEKLKEFESQYMFIRWATGGEYGKLVYAGDDFIEFDVINVDTMEYSETVLIHSPLILEVCIGGSDVARILAEMSSKISME</sequence>
<evidence type="ECO:0000313" key="2">
    <source>
        <dbReference type="Proteomes" id="UP000823928"/>
    </source>
</evidence>
<dbReference type="EMBL" id="DVIU01000148">
    <property type="protein sequence ID" value="HIS36471.1"/>
    <property type="molecule type" value="Genomic_DNA"/>
</dbReference>
<gene>
    <name evidence="1" type="ORF">IAC10_07560</name>
</gene>
<organism evidence="1 2">
    <name type="scientific">Candidatus Scatousia excrementigallinarum</name>
    <dbReference type="NCBI Taxonomy" id="2840935"/>
    <lineage>
        <taxon>Bacteria</taxon>
        <taxon>Candidatus Scatousia</taxon>
    </lineage>
</organism>
<protein>
    <submittedName>
        <fullName evidence="1">Uncharacterized protein</fullName>
    </submittedName>
</protein>